<evidence type="ECO:0008006" key="4">
    <source>
        <dbReference type="Google" id="ProtNLM"/>
    </source>
</evidence>
<dbReference type="Proteomes" id="UP000663852">
    <property type="component" value="Unassembled WGS sequence"/>
</dbReference>
<dbReference type="AlphaFoldDB" id="A0A815N9C8"/>
<keyword evidence="1" id="KW-0732">Signal</keyword>
<dbReference type="EMBL" id="CAJNOJ010000391">
    <property type="protein sequence ID" value="CAF1430165.1"/>
    <property type="molecule type" value="Genomic_DNA"/>
</dbReference>
<name>A0A815N9C8_ADIRI</name>
<sequence>MVLSVHCASAFSFIYLSTLVAASDVKCYSYYEELCPHPRNLIGIKQTTSPSSWGLTFTRDNAMYDKKKCEWRTDKRGASFYFCCCNTNLSFLL</sequence>
<evidence type="ECO:0000313" key="3">
    <source>
        <dbReference type="Proteomes" id="UP000663852"/>
    </source>
</evidence>
<reference evidence="2" key="1">
    <citation type="submission" date="2021-02" db="EMBL/GenBank/DDBJ databases">
        <authorList>
            <person name="Nowell W R."/>
        </authorList>
    </citation>
    <scope>NUCLEOTIDE SEQUENCE</scope>
</reference>
<feature type="signal peptide" evidence="1">
    <location>
        <begin position="1"/>
        <end position="22"/>
    </location>
</feature>
<feature type="chain" id="PRO_5032555841" description="Secreted protein" evidence="1">
    <location>
        <begin position="23"/>
        <end position="93"/>
    </location>
</feature>
<organism evidence="2 3">
    <name type="scientific">Adineta ricciae</name>
    <name type="common">Rotifer</name>
    <dbReference type="NCBI Taxonomy" id="249248"/>
    <lineage>
        <taxon>Eukaryota</taxon>
        <taxon>Metazoa</taxon>
        <taxon>Spiralia</taxon>
        <taxon>Gnathifera</taxon>
        <taxon>Rotifera</taxon>
        <taxon>Eurotatoria</taxon>
        <taxon>Bdelloidea</taxon>
        <taxon>Adinetida</taxon>
        <taxon>Adinetidae</taxon>
        <taxon>Adineta</taxon>
    </lineage>
</organism>
<comment type="caution">
    <text evidence="2">The sequence shown here is derived from an EMBL/GenBank/DDBJ whole genome shotgun (WGS) entry which is preliminary data.</text>
</comment>
<evidence type="ECO:0000256" key="1">
    <source>
        <dbReference type="SAM" id="SignalP"/>
    </source>
</evidence>
<evidence type="ECO:0000313" key="2">
    <source>
        <dbReference type="EMBL" id="CAF1430165.1"/>
    </source>
</evidence>
<protein>
    <recommendedName>
        <fullName evidence="4">Secreted protein</fullName>
    </recommendedName>
</protein>
<accession>A0A815N9C8</accession>
<dbReference type="OrthoDB" id="9982138at2759"/>
<gene>
    <name evidence="2" type="ORF">EDS130_LOCUS38147</name>
</gene>
<proteinExistence type="predicted"/>